<accession>A0AAW0X5G1</accession>
<comment type="caution">
    <text evidence="3">The sequence shown here is derived from an EMBL/GenBank/DDBJ whole genome shotgun (WGS) entry which is preliminary data.</text>
</comment>
<evidence type="ECO:0000313" key="4">
    <source>
        <dbReference type="Proteomes" id="UP001445076"/>
    </source>
</evidence>
<dbReference type="GO" id="GO:0008061">
    <property type="term" value="F:chitin binding"/>
    <property type="evidence" value="ECO:0007669"/>
    <property type="project" value="InterPro"/>
</dbReference>
<gene>
    <name evidence="3" type="ORF">OTU49_005442</name>
</gene>
<feature type="chain" id="PRO_5044001955" description="Chitin-binding type-2 domain-containing protein" evidence="1">
    <location>
        <begin position="23"/>
        <end position="110"/>
    </location>
</feature>
<dbReference type="InterPro" id="IPR002557">
    <property type="entry name" value="Chitin-bd_dom"/>
</dbReference>
<evidence type="ECO:0000259" key="2">
    <source>
        <dbReference type="PROSITE" id="PS50940"/>
    </source>
</evidence>
<dbReference type="PROSITE" id="PS50940">
    <property type="entry name" value="CHIT_BIND_II"/>
    <property type="match status" value="1"/>
</dbReference>
<feature type="signal peptide" evidence="1">
    <location>
        <begin position="1"/>
        <end position="22"/>
    </location>
</feature>
<keyword evidence="4" id="KW-1185">Reference proteome</keyword>
<dbReference type="InterPro" id="IPR036508">
    <property type="entry name" value="Chitin-bd_dom_sf"/>
</dbReference>
<keyword evidence="1" id="KW-0732">Signal</keyword>
<feature type="domain" description="Chitin-binding type-2" evidence="2">
    <location>
        <begin position="40"/>
        <end position="99"/>
    </location>
</feature>
<dbReference type="GO" id="GO:0005576">
    <property type="term" value="C:extracellular region"/>
    <property type="evidence" value="ECO:0007669"/>
    <property type="project" value="InterPro"/>
</dbReference>
<dbReference type="Pfam" id="PF01607">
    <property type="entry name" value="CBM_14"/>
    <property type="match status" value="1"/>
</dbReference>
<dbReference type="SMART" id="SM00494">
    <property type="entry name" value="ChtBD2"/>
    <property type="match status" value="1"/>
</dbReference>
<reference evidence="3 4" key="1">
    <citation type="journal article" date="2024" name="BMC Genomics">
        <title>Genome assembly of redclaw crayfish (Cherax quadricarinatus) provides insights into its immune adaptation and hypoxia tolerance.</title>
        <authorList>
            <person name="Liu Z."/>
            <person name="Zheng J."/>
            <person name="Li H."/>
            <person name="Fang K."/>
            <person name="Wang S."/>
            <person name="He J."/>
            <person name="Zhou D."/>
            <person name="Weng S."/>
            <person name="Chi M."/>
            <person name="Gu Z."/>
            <person name="He J."/>
            <person name="Li F."/>
            <person name="Wang M."/>
        </authorList>
    </citation>
    <scope>NUCLEOTIDE SEQUENCE [LARGE SCALE GENOMIC DNA]</scope>
    <source>
        <strain evidence="3">ZL_2023a</strain>
    </source>
</reference>
<dbReference type="Gene3D" id="2.170.140.10">
    <property type="entry name" value="Chitin binding domain"/>
    <property type="match status" value="1"/>
</dbReference>
<dbReference type="Proteomes" id="UP001445076">
    <property type="component" value="Unassembled WGS sequence"/>
</dbReference>
<name>A0AAW0X5G1_CHEQU</name>
<proteinExistence type="predicted"/>
<dbReference type="SUPFAM" id="SSF57625">
    <property type="entry name" value="Invertebrate chitin-binding proteins"/>
    <property type="match status" value="1"/>
</dbReference>
<sequence length="110" mass="12175">MMSVSLVVTVTVMVMCLPHTQGQSLPQETQVYEDCPYEVARGCRMYFALFQRIAIPTDCTKYCQCTAENTGLVTSCLPNLYFNDVLNACIVSLLMNCGTRPIPPRSLPAS</sequence>
<organism evidence="3 4">
    <name type="scientific">Cherax quadricarinatus</name>
    <name type="common">Australian red claw crayfish</name>
    <dbReference type="NCBI Taxonomy" id="27406"/>
    <lineage>
        <taxon>Eukaryota</taxon>
        <taxon>Metazoa</taxon>
        <taxon>Ecdysozoa</taxon>
        <taxon>Arthropoda</taxon>
        <taxon>Crustacea</taxon>
        <taxon>Multicrustacea</taxon>
        <taxon>Malacostraca</taxon>
        <taxon>Eumalacostraca</taxon>
        <taxon>Eucarida</taxon>
        <taxon>Decapoda</taxon>
        <taxon>Pleocyemata</taxon>
        <taxon>Astacidea</taxon>
        <taxon>Parastacoidea</taxon>
        <taxon>Parastacidae</taxon>
        <taxon>Cherax</taxon>
    </lineage>
</organism>
<evidence type="ECO:0000256" key="1">
    <source>
        <dbReference type="SAM" id="SignalP"/>
    </source>
</evidence>
<dbReference type="EMBL" id="JARKIK010000047">
    <property type="protein sequence ID" value="KAK8735564.1"/>
    <property type="molecule type" value="Genomic_DNA"/>
</dbReference>
<evidence type="ECO:0000313" key="3">
    <source>
        <dbReference type="EMBL" id="KAK8735564.1"/>
    </source>
</evidence>
<dbReference type="AlphaFoldDB" id="A0AAW0X5G1"/>
<protein>
    <recommendedName>
        <fullName evidence="2">Chitin-binding type-2 domain-containing protein</fullName>
    </recommendedName>
</protein>